<dbReference type="Gene3D" id="3.30.1330.30">
    <property type="match status" value="1"/>
</dbReference>
<dbReference type="PANTHER" id="PTHR11449">
    <property type="entry name" value="RIBOSOMAL PROTEIN L30"/>
    <property type="match status" value="1"/>
</dbReference>
<evidence type="ECO:0000259" key="4">
    <source>
        <dbReference type="Pfam" id="PF01248"/>
    </source>
</evidence>
<dbReference type="InterPro" id="IPR022991">
    <property type="entry name" value="Ribosomal_eL30_CS"/>
</dbReference>
<dbReference type="OrthoDB" id="1928736at2759"/>
<evidence type="ECO:0000256" key="3">
    <source>
        <dbReference type="ARBA" id="ARBA00023274"/>
    </source>
</evidence>
<comment type="similarity">
    <text evidence="1">Belongs to the eukaryotic ribosomal protein eL30 family.</text>
</comment>
<keyword evidence="3" id="KW-0687">Ribonucleoprotein</keyword>
<dbReference type="VEuPathDB" id="CryptoDB:Vbra_1314"/>
<dbReference type="FunFam" id="3.30.1330.30:FF:000001">
    <property type="entry name" value="60S ribosomal protein L30"/>
    <property type="match status" value="1"/>
</dbReference>
<accession>A0A0G4F580</accession>
<dbReference type="STRING" id="1169540.A0A0G4F580"/>
<feature type="domain" description="Ribosomal protein eL8/eL30/eS12/Gadd45" evidence="4">
    <location>
        <begin position="14"/>
        <end position="105"/>
    </location>
</feature>
<proteinExistence type="inferred from homology"/>
<evidence type="ECO:0000313" key="6">
    <source>
        <dbReference type="Proteomes" id="UP000041254"/>
    </source>
</evidence>
<dbReference type="EMBL" id="CDMY01000372">
    <property type="protein sequence ID" value="CEM06891.1"/>
    <property type="molecule type" value="Genomic_DNA"/>
</dbReference>
<dbReference type="InterPro" id="IPR039109">
    <property type="entry name" value="Ribosomal_eL30-like"/>
</dbReference>
<dbReference type="InterPro" id="IPR000231">
    <property type="entry name" value="Ribosomal_eL30"/>
</dbReference>
<dbReference type="FunCoup" id="A0A0G4F580">
    <property type="interactions" value="441"/>
</dbReference>
<dbReference type="OMA" id="HRVSCLS"/>
<keyword evidence="2" id="KW-0689">Ribosomal protein</keyword>
<dbReference type="PROSITE" id="PS00993">
    <property type="entry name" value="RIBOSOMAL_L30E_2"/>
    <property type="match status" value="1"/>
</dbReference>
<organism evidence="5 6">
    <name type="scientific">Vitrella brassicaformis (strain CCMP3155)</name>
    <dbReference type="NCBI Taxonomy" id="1169540"/>
    <lineage>
        <taxon>Eukaryota</taxon>
        <taxon>Sar</taxon>
        <taxon>Alveolata</taxon>
        <taxon>Colpodellida</taxon>
        <taxon>Vitrellaceae</taxon>
        <taxon>Vitrella</taxon>
    </lineage>
</organism>
<evidence type="ECO:0000256" key="2">
    <source>
        <dbReference type="ARBA" id="ARBA00022980"/>
    </source>
</evidence>
<evidence type="ECO:0000256" key="1">
    <source>
        <dbReference type="ARBA" id="ARBA00007326"/>
    </source>
</evidence>
<gene>
    <name evidence="5" type="ORF">Vbra_1314</name>
</gene>
<name>A0A0G4F580_VITBC</name>
<dbReference type="Proteomes" id="UP000041254">
    <property type="component" value="Unassembled WGS sequence"/>
</dbReference>
<dbReference type="Pfam" id="PF01248">
    <property type="entry name" value="Ribosomal_L7Ae"/>
    <property type="match status" value="1"/>
</dbReference>
<dbReference type="PhylomeDB" id="A0A0G4F580"/>
<dbReference type="SUPFAM" id="SSF55315">
    <property type="entry name" value="L30e-like"/>
    <property type="match status" value="1"/>
</dbReference>
<dbReference type="InParanoid" id="A0A0G4F580"/>
<reference evidence="5 6" key="1">
    <citation type="submission" date="2014-11" db="EMBL/GenBank/DDBJ databases">
        <authorList>
            <person name="Zhu J."/>
            <person name="Qi W."/>
            <person name="Song R."/>
        </authorList>
    </citation>
    <scope>NUCLEOTIDE SEQUENCE [LARGE SCALE GENOMIC DNA]</scope>
</reference>
<dbReference type="GO" id="GO:0022625">
    <property type="term" value="C:cytosolic large ribosomal subunit"/>
    <property type="evidence" value="ECO:0007669"/>
    <property type="project" value="InterPro"/>
</dbReference>
<dbReference type="InterPro" id="IPR029064">
    <property type="entry name" value="Ribosomal_eL30-like_sf"/>
</dbReference>
<dbReference type="HAMAP" id="MF_00481">
    <property type="entry name" value="Ribosomal_eL30"/>
    <property type="match status" value="1"/>
</dbReference>
<dbReference type="GO" id="GO:0003723">
    <property type="term" value="F:RNA binding"/>
    <property type="evidence" value="ECO:0007669"/>
    <property type="project" value="InterPro"/>
</dbReference>
<keyword evidence="6" id="KW-1185">Reference proteome</keyword>
<dbReference type="NCBIfam" id="NF002172">
    <property type="entry name" value="PRK01018.1"/>
    <property type="match status" value="1"/>
</dbReference>
<sequence length="113" mass="12590">MSSRRSKKKGAGENINSKLQLVMKSGKVALGYKTTVRSIRTSKAKLIVTANNLPRIRKSELEYYCMLAKIDVYHYQGDNNELGTACGKYFRVGCLAITDPGDADIENLVKERS</sequence>
<protein>
    <recommendedName>
        <fullName evidence="4">Ribosomal protein eL8/eL30/eS12/Gadd45 domain-containing protein</fullName>
    </recommendedName>
</protein>
<dbReference type="GO" id="GO:0003735">
    <property type="term" value="F:structural constituent of ribosome"/>
    <property type="evidence" value="ECO:0007669"/>
    <property type="project" value="InterPro"/>
</dbReference>
<evidence type="ECO:0000313" key="5">
    <source>
        <dbReference type="EMBL" id="CEM06891.1"/>
    </source>
</evidence>
<dbReference type="AlphaFoldDB" id="A0A0G4F580"/>
<dbReference type="InterPro" id="IPR004038">
    <property type="entry name" value="Ribosomal_eL8/eL30/eS12/Gad45"/>
</dbReference>